<dbReference type="Proteomes" id="UP000283509">
    <property type="component" value="Unassembled WGS sequence"/>
</dbReference>
<evidence type="ECO:0000313" key="4">
    <source>
        <dbReference type="Proteomes" id="UP000283509"/>
    </source>
</evidence>
<feature type="compositionally biased region" description="Pro residues" evidence="1">
    <location>
        <begin position="475"/>
        <end position="501"/>
    </location>
</feature>
<sequence>MQAPDYSNFTSALNIDLHLPHENLPPAPLRPPPFYHPHHPKRHDTSVIVGPLKETKSTSFSRPEGRYRGRSSQHITPLPPLPPHLSPPPFPPPPYSSSSPPPPSFPPSFPSIPLLLSPPFLPSILPFHPPPPSNPLPSSLIPPPPTPPSPHPLPLSPSLHLHPSLPSPSIPSTLHPFLLPPSHNPPPLPSLHPPHERTRVRAPTHRPPPPRRREGPLESQVLVPVAVNYPTPQVPLFASISLLFSLPFLPAPGLSSSSSYFPVSSLLRCSLAVRYEVPRIPIFSSWVEILPFAPSVSLRLPRSFLSPYFLLSSSAPIAFLLLLLSLSLLLLLSLFPHSASFTFPSFFPTFPCNILPFFCSSSHRASQISHDPDPLLLSPSPRSPFPDPNQNLRGSILPPLSPTLSPPFPPLPPPLPLSSTQSNLRGVHSPTSLSHPYHPPSPPLPISPPLPFPPLPFPPDPNQNPGESILHLSPPITPSPPYHPFPSLPPPITPPPLPSTPLPHHRSPPLPTPFFPNVSASGSHAQEPPKSEPHPLTLDTARSAMNSPRHPVTSRSARGQRSSLPEIDRKKI</sequence>
<gene>
    <name evidence="3" type="ORF">C7M84_006957</name>
</gene>
<protein>
    <submittedName>
        <fullName evidence="3">Uncharacterized protein</fullName>
    </submittedName>
</protein>
<feature type="compositionally biased region" description="Polar residues" evidence="1">
    <location>
        <begin position="553"/>
        <end position="563"/>
    </location>
</feature>
<dbReference type="EMBL" id="QCYY01001879">
    <property type="protein sequence ID" value="ROT74545.1"/>
    <property type="molecule type" value="Genomic_DNA"/>
</dbReference>
<feature type="compositionally biased region" description="Pro residues" evidence="1">
    <location>
        <begin position="178"/>
        <end position="192"/>
    </location>
</feature>
<evidence type="ECO:0000256" key="1">
    <source>
        <dbReference type="SAM" id="MobiDB-lite"/>
    </source>
</evidence>
<feature type="compositionally biased region" description="Pro residues" evidence="1">
    <location>
        <begin position="23"/>
        <end position="35"/>
    </location>
</feature>
<proteinExistence type="predicted"/>
<feature type="compositionally biased region" description="Pro residues" evidence="1">
    <location>
        <begin position="135"/>
        <end position="155"/>
    </location>
</feature>
<keyword evidence="2" id="KW-1133">Transmembrane helix</keyword>
<feature type="compositionally biased region" description="Pro residues" evidence="1">
    <location>
        <begin position="77"/>
        <end position="104"/>
    </location>
</feature>
<feature type="transmembrane region" description="Helical" evidence="2">
    <location>
        <begin position="308"/>
        <end position="335"/>
    </location>
</feature>
<evidence type="ECO:0000313" key="3">
    <source>
        <dbReference type="EMBL" id="ROT74545.1"/>
    </source>
</evidence>
<name>A0A423TDM6_PENVA</name>
<feature type="compositionally biased region" description="Pro residues" evidence="1">
    <location>
        <begin position="399"/>
        <end position="416"/>
    </location>
</feature>
<accession>A0A423TDM6</accession>
<reference evidence="3 4" key="1">
    <citation type="submission" date="2018-04" db="EMBL/GenBank/DDBJ databases">
        <authorList>
            <person name="Zhang X."/>
            <person name="Yuan J."/>
            <person name="Li F."/>
            <person name="Xiang J."/>
        </authorList>
    </citation>
    <scope>NUCLEOTIDE SEQUENCE [LARGE SCALE GENOMIC DNA]</scope>
    <source>
        <tissue evidence="3">Muscle</tissue>
    </source>
</reference>
<feature type="compositionally biased region" description="Pro residues" evidence="1">
    <location>
        <begin position="437"/>
        <end position="462"/>
    </location>
</feature>
<feature type="region of interest" description="Disordered" evidence="1">
    <location>
        <begin position="370"/>
        <end position="572"/>
    </location>
</feature>
<feature type="compositionally biased region" description="Basic residues" evidence="1">
    <location>
        <begin position="200"/>
        <end position="210"/>
    </location>
</feature>
<organism evidence="3 4">
    <name type="scientific">Penaeus vannamei</name>
    <name type="common">Whiteleg shrimp</name>
    <name type="synonym">Litopenaeus vannamei</name>
    <dbReference type="NCBI Taxonomy" id="6689"/>
    <lineage>
        <taxon>Eukaryota</taxon>
        <taxon>Metazoa</taxon>
        <taxon>Ecdysozoa</taxon>
        <taxon>Arthropoda</taxon>
        <taxon>Crustacea</taxon>
        <taxon>Multicrustacea</taxon>
        <taxon>Malacostraca</taxon>
        <taxon>Eumalacostraca</taxon>
        <taxon>Eucarida</taxon>
        <taxon>Decapoda</taxon>
        <taxon>Dendrobranchiata</taxon>
        <taxon>Penaeoidea</taxon>
        <taxon>Penaeidae</taxon>
        <taxon>Penaeus</taxon>
    </lineage>
</organism>
<keyword evidence="2" id="KW-0812">Transmembrane</keyword>
<keyword evidence="2" id="KW-0472">Membrane</keyword>
<feature type="region of interest" description="Disordered" evidence="1">
    <location>
        <begin position="23"/>
        <end position="104"/>
    </location>
</feature>
<comment type="caution">
    <text evidence="3">The sequence shown here is derived from an EMBL/GenBank/DDBJ whole genome shotgun (WGS) entry which is preliminary data.</text>
</comment>
<reference evidence="3 4" key="2">
    <citation type="submission" date="2019-01" db="EMBL/GenBank/DDBJ databases">
        <title>The decoding of complex shrimp genome reveals the adaptation for benthos swimmer, frequently molting mechanism and breeding impact on genome.</title>
        <authorList>
            <person name="Sun Y."/>
            <person name="Gao Y."/>
            <person name="Yu Y."/>
        </authorList>
    </citation>
    <scope>NUCLEOTIDE SEQUENCE [LARGE SCALE GENOMIC DNA]</scope>
    <source>
        <tissue evidence="3">Muscle</tissue>
    </source>
</reference>
<dbReference type="AlphaFoldDB" id="A0A423TDM6"/>
<feature type="region of interest" description="Disordered" evidence="1">
    <location>
        <begin position="135"/>
        <end position="217"/>
    </location>
</feature>
<evidence type="ECO:0000256" key="2">
    <source>
        <dbReference type="SAM" id="Phobius"/>
    </source>
</evidence>
<keyword evidence="4" id="KW-1185">Reference proteome</keyword>
<dbReference type="PRINTS" id="PR01217">
    <property type="entry name" value="PRICHEXTENSN"/>
</dbReference>